<dbReference type="EMBL" id="ACFE01000001">
    <property type="protein sequence ID" value="EEE17703.1"/>
    <property type="molecule type" value="Genomic_DNA"/>
</dbReference>
<accession>B9CKX2</accession>
<reference evidence="1 2" key="1">
    <citation type="submission" date="2009-01" db="EMBL/GenBank/DDBJ databases">
        <authorList>
            <person name="Madupu R."/>
            <person name="Sebastian Y."/>
            <person name="Durkin A.S."/>
            <person name="Torralba M."/>
            <person name="Methe B."/>
            <person name="Sutton G.G."/>
            <person name="Strausberg R.L."/>
            <person name="Nelson K.E."/>
        </authorList>
    </citation>
    <scope>NUCLEOTIDE SEQUENCE [LARGE SCALE GENOMIC DNA]</scope>
    <source>
        <strain evidence="1 2">ATCC 49626</strain>
    </source>
</reference>
<dbReference type="Proteomes" id="UP000004070">
    <property type="component" value="Unassembled WGS sequence"/>
</dbReference>
<sequence length="48" mass="5724">MLALIKAGFLLDVRHIAWRTFSFLLHLFFWREVLLASAYTEQRLSITQ</sequence>
<evidence type="ECO:0000313" key="1">
    <source>
        <dbReference type="EMBL" id="EEE17703.1"/>
    </source>
</evidence>
<gene>
    <name evidence="1" type="ORF">ATORI0001_0684</name>
</gene>
<protein>
    <submittedName>
        <fullName evidence="1">Uncharacterized protein</fullName>
    </submittedName>
</protein>
<name>B9CKX2_LANR4</name>
<proteinExistence type="predicted"/>
<evidence type="ECO:0000313" key="2">
    <source>
        <dbReference type="Proteomes" id="UP000004070"/>
    </source>
</evidence>
<comment type="caution">
    <text evidence="1">The sequence shown here is derived from an EMBL/GenBank/DDBJ whole genome shotgun (WGS) entry which is preliminary data.</text>
</comment>
<organism evidence="1 2">
    <name type="scientific">Lancefieldella rimae (strain ATCC 49626 / DSM 7090 / CCUG 31168 / NBRC 15546 / VPI D140H-11A)</name>
    <name type="common">Atopobium rimae</name>
    <dbReference type="NCBI Taxonomy" id="553184"/>
    <lineage>
        <taxon>Bacteria</taxon>
        <taxon>Bacillati</taxon>
        <taxon>Actinomycetota</taxon>
        <taxon>Coriobacteriia</taxon>
        <taxon>Coriobacteriales</taxon>
        <taxon>Atopobiaceae</taxon>
        <taxon>Lancefieldella</taxon>
    </lineage>
</organism>
<dbReference type="AlphaFoldDB" id="B9CKX2"/>